<evidence type="ECO:0000313" key="1">
    <source>
        <dbReference type="EMBL" id="EMN32338.1"/>
    </source>
</evidence>
<dbReference type="Proteomes" id="UP000012137">
    <property type="component" value="Unassembled WGS sequence"/>
</dbReference>
<sequence length="37" mass="4101">MTAKKSAPAYDKKVLQEISELLHEKKCSLGKVCPLGR</sequence>
<proteinExistence type="predicted"/>
<organism evidence="1 2">
    <name type="scientific">Leptospira interrogans serovar Pyrogenes str. L0374</name>
    <dbReference type="NCBI Taxonomy" id="1049928"/>
    <lineage>
        <taxon>Bacteria</taxon>
        <taxon>Pseudomonadati</taxon>
        <taxon>Spirochaetota</taxon>
        <taxon>Spirochaetia</taxon>
        <taxon>Leptospirales</taxon>
        <taxon>Leptospiraceae</taxon>
        <taxon>Leptospira</taxon>
    </lineage>
</organism>
<dbReference type="EMBL" id="AHMZ02000033">
    <property type="protein sequence ID" value="EMN32338.1"/>
    <property type="molecule type" value="Genomic_DNA"/>
</dbReference>
<reference evidence="1 2" key="1">
    <citation type="submission" date="2013-01" db="EMBL/GenBank/DDBJ databases">
        <authorList>
            <person name="Harkins D.M."/>
            <person name="Durkin A.S."/>
            <person name="Brinkac L.M."/>
            <person name="Haft D.H."/>
            <person name="Selengut J.D."/>
            <person name="Sanka R."/>
            <person name="DePew J."/>
            <person name="Purushe J."/>
            <person name="Peacock S.J."/>
            <person name="Thaipadungpanit J."/>
            <person name="Wuthiekanun V.W."/>
            <person name="Day N.P."/>
            <person name="Vinetz J.M."/>
            <person name="Sutton G.G."/>
            <person name="Nierman W.C."/>
            <person name="Fouts D.E."/>
        </authorList>
    </citation>
    <scope>NUCLEOTIDE SEQUENCE [LARGE SCALE GENOMIC DNA]</scope>
    <source>
        <strain evidence="1 2">L0374</strain>
    </source>
</reference>
<name>M6KKQ6_LEPIR</name>
<gene>
    <name evidence="1" type="ORF">LEP1GSC083_3031</name>
</gene>
<accession>M6KKQ6</accession>
<dbReference type="AlphaFoldDB" id="M6KKQ6"/>
<evidence type="ECO:0000313" key="2">
    <source>
        <dbReference type="Proteomes" id="UP000012137"/>
    </source>
</evidence>
<comment type="caution">
    <text evidence="1">The sequence shown here is derived from an EMBL/GenBank/DDBJ whole genome shotgun (WGS) entry which is preliminary data.</text>
</comment>
<protein>
    <submittedName>
        <fullName evidence="1">Uncharacterized protein</fullName>
    </submittedName>
</protein>